<feature type="domain" description="S1 motif" evidence="6">
    <location>
        <begin position="301"/>
        <end position="364"/>
    </location>
</feature>
<dbReference type="SUPFAM" id="SSF50249">
    <property type="entry name" value="Nucleic acid-binding proteins"/>
    <property type="match status" value="4"/>
</dbReference>
<dbReference type="AlphaFoldDB" id="A0A1F5ZLH4"/>
<name>A0A1F5ZLH4_9BACT</name>
<dbReference type="SMART" id="SM00316">
    <property type="entry name" value="S1"/>
    <property type="match status" value="4"/>
</dbReference>
<dbReference type="GO" id="GO:0003729">
    <property type="term" value="F:mRNA binding"/>
    <property type="evidence" value="ECO:0007669"/>
    <property type="project" value="TreeGrafter"/>
</dbReference>
<evidence type="ECO:0000256" key="1">
    <source>
        <dbReference type="ARBA" id="ARBA00006767"/>
    </source>
</evidence>
<feature type="region of interest" description="Disordered" evidence="5">
    <location>
        <begin position="1"/>
        <end position="22"/>
    </location>
</feature>
<dbReference type="Proteomes" id="UP000176923">
    <property type="component" value="Unassembled WGS sequence"/>
</dbReference>
<evidence type="ECO:0000256" key="3">
    <source>
        <dbReference type="ARBA" id="ARBA00023274"/>
    </source>
</evidence>
<evidence type="ECO:0000256" key="5">
    <source>
        <dbReference type="SAM" id="MobiDB-lite"/>
    </source>
</evidence>
<dbReference type="GO" id="GO:0003735">
    <property type="term" value="F:structural constituent of ribosome"/>
    <property type="evidence" value="ECO:0007669"/>
    <property type="project" value="TreeGrafter"/>
</dbReference>
<gene>
    <name evidence="7" type="ORF">A3D77_00410</name>
</gene>
<feature type="domain" description="S1 motif" evidence="6">
    <location>
        <begin position="129"/>
        <end position="195"/>
    </location>
</feature>
<comment type="similarity">
    <text evidence="1">Belongs to the bacterial ribosomal protein bS1 family.</text>
</comment>
<evidence type="ECO:0000256" key="2">
    <source>
        <dbReference type="ARBA" id="ARBA00022980"/>
    </source>
</evidence>
<dbReference type="Pfam" id="PF00575">
    <property type="entry name" value="S1"/>
    <property type="match status" value="4"/>
</dbReference>
<accession>A0A1F5ZLH4</accession>
<evidence type="ECO:0000256" key="4">
    <source>
        <dbReference type="ARBA" id="ARBA00025604"/>
    </source>
</evidence>
<dbReference type="CDD" id="cd04465">
    <property type="entry name" value="S1_RPS1_repeat_ec2_hs2"/>
    <property type="match status" value="1"/>
</dbReference>
<dbReference type="InterPro" id="IPR012340">
    <property type="entry name" value="NA-bd_OB-fold"/>
</dbReference>
<dbReference type="STRING" id="1798382.A3D77_00410"/>
<organism evidence="7 8">
    <name type="scientific">Candidatus Gottesmanbacteria bacterium RIFCSPHIGHO2_02_FULL_39_11</name>
    <dbReference type="NCBI Taxonomy" id="1798382"/>
    <lineage>
        <taxon>Bacteria</taxon>
        <taxon>Candidatus Gottesmaniibacteriota</taxon>
    </lineage>
</organism>
<evidence type="ECO:0000313" key="8">
    <source>
        <dbReference type="Proteomes" id="UP000176923"/>
    </source>
</evidence>
<sequence>MSKKQNKKEEIKDTPKTSISTHEPVTMDELLKTYKGGVFSVKKGETVSGAVVSVSPREVLVDIGKKSFGVVAEWELDQVKEYAAALKIGDRIIAQVVNPENDVGYAVLSLRKASHEQRWVKLTSAKESGEDLTVNGLEVAKGGLLVDWQGLRGFIPATQLEGEYAANPSILSGRSIKVKVLEVDKAVNRLVLSQKASVLGVTPTLQREKLEKIKTQDELKGTVSGVASFGIFVDVEGLEGLVHISEIAWEKVDNPSTMYKVGDKVDVMVLEVNQNEGKLNLSIKRLTPDPWKNILDKYPVDSTVSGKVVRTAPYGVFVSIEPGIEGLLHVSKLTPGEEPKISESVNCTIEHIDAVKRKISLTLVPTEKPVMYR</sequence>
<protein>
    <recommendedName>
        <fullName evidence="6">S1 motif domain-containing protein</fullName>
    </recommendedName>
</protein>
<dbReference type="GO" id="GO:0006412">
    <property type="term" value="P:translation"/>
    <property type="evidence" value="ECO:0007669"/>
    <property type="project" value="TreeGrafter"/>
</dbReference>
<dbReference type="PANTHER" id="PTHR10724:SF7">
    <property type="entry name" value="SMALL RIBOSOMAL SUBUNIT PROTEIN BS1C"/>
    <property type="match status" value="1"/>
</dbReference>
<comment type="function">
    <text evidence="4">Binds mRNA; thus facilitating recognition of the initiation point. It is needed to translate mRNA with a short Shine-Dalgarno (SD) purine-rich sequence.</text>
</comment>
<dbReference type="PRINTS" id="PR00681">
    <property type="entry name" value="RIBOSOMALS1"/>
</dbReference>
<proteinExistence type="inferred from homology"/>
<keyword evidence="3" id="KW-0687">Ribonucleoprotein</keyword>
<reference evidence="7 8" key="1">
    <citation type="journal article" date="2016" name="Nat. Commun.">
        <title>Thousands of microbial genomes shed light on interconnected biogeochemical processes in an aquifer system.</title>
        <authorList>
            <person name="Anantharaman K."/>
            <person name="Brown C.T."/>
            <person name="Hug L.A."/>
            <person name="Sharon I."/>
            <person name="Castelle C.J."/>
            <person name="Probst A.J."/>
            <person name="Thomas B.C."/>
            <person name="Singh A."/>
            <person name="Wilkins M.J."/>
            <person name="Karaoz U."/>
            <person name="Brodie E.L."/>
            <person name="Williams K.H."/>
            <person name="Hubbard S.S."/>
            <person name="Banfield J.F."/>
        </authorList>
    </citation>
    <scope>NUCLEOTIDE SEQUENCE [LARGE SCALE GENOMIC DNA]</scope>
</reference>
<dbReference type="PANTHER" id="PTHR10724">
    <property type="entry name" value="30S RIBOSOMAL PROTEIN S1"/>
    <property type="match status" value="1"/>
</dbReference>
<feature type="domain" description="S1 motif" evidence="6">
    <location>
        <begin position="44"/>
        <end position="111"/>
    </location>
</feature>
<dbReference type="EMBL" id="MFJL01000039">
    <property type="protein sequence ID" value="OGG13174.1"/>
    <property type="molecule type" value="Genomic_DNA"/>
</dbReference>
<evidence type="ECO:0000259" key="6">
    <source>
        <dbReference type="PROSITE" id="PS50126"/>
    </source>
</evidence>
<dbReference type="FunFam" id="2.40.50.140:FF:000103">
    <property type="entry name" value="protein RRP5 homolog"/>
    <property type="match status" value="1"/>
</dbReference>
<dbReference type="InterPro" id="IPR050437">
    <property type="entry name" value="Ribos_protein_bS1-like"/>
</dbReference>
<dbReference type="Gene3D" id="2.40.50.140">
    <property type="entry name" value="Nucleic acid-binding proteins"/>
    <property type="match status" value="4"/>
</dbReference>
<comment type="caution">
    <text evidence="7">The sequence shown here is derived from an EMBL/GenBank/DDBJ whole genome shotgun (WGS) entry which is preliminary data.</text>
</comment>
<dbReference type="InterPro" id="IPR035104">
    <property type="entry name" value="Ribosomal_protein_S1-like"/>
</dbReference>
<evidence type="ECO:0000313" key="7">
    <source>
        <dbReference type="EMBL" id="OGG13174.1"/>
    </source>
</evidence>
<dbReference type="PROSITE" id="PS50126">
    <property type="entry name" value="S1"/>
    <property type="match status" value="4"/>
</dbReference>
<keyword evidence="2" id="KW-0689">Ribosomal protein</keyword>
<dbReference type="InterPro" id="IPR003029">
    <property type="entry name" value="S1_domain"/>
</dbReference>
<feature type="domain" description="S1 motif" evidence="6">
    <location>
        <begin position="216"/>
        <end position="284"/>
    </location>
</feature>